<keyword evidence="7" id="KW-1185">Reference proteome</keyword>
<dbReference type="Pfam" id="PF13208">
    <property type="entry name" value="TerB_N"/>
    <property type="match status" value="1"/>
</dbReference>
<keyword evidence="2" id="KW-0812">Transmembrane</keyword>
<dbReference type="RefSeq" id="WP_284481596.1">
    <property type="nucleotide sequence ID" value="NZ_JASNJD010000010.1"/>
</dbReference>
<evidence type="ECO:0000313" key="7">
    <source>
        <dbReference type="Proteomes" id="UP001243757"/>
    </source>
</evidence>
<comment type="caution">
    <text evidence="6">The sequence shown here is derived from an EMBL/GenBank/DDBJ whole genome shotgun (WGS) entry which is preliminary data.</text>
</comment>
<evidence type="ECO:0000259" key="3">
    <source>
        <dbReference type="Pfam" id="PF05099"/>
    </source>
</evidence>
<sequence length="886" mass="97783">MSSLLKFFRITFFLFVYFIFCMIVVVTVLQGWPVGGQMLFAFGAPIILVWWQEKRRSRKVAAKAQAVGSSETRTLGPELAAQPSAYDKRIERERERTREAIASQAPAAIRAYSPPTQDNAAIARAGRSSMPDSLTAAERAQPSQATEAATKAYVHRKQDYAAIVRAGKSAAPALAAAAERKQPAPATLSWRSPKIGWIRSDETTSVAGRNIGGMVYVGTPPSLNTNGYRSKCRGYIDPALPVAKRGTDVAGSGLPYWPNYSEISPDCRATYLDWLAGGRKDAWFDAGYMFLYFYGLERRFFVDQSQDDAKDIVQEVRRLQSLYPDSHSVRRYLGEFLDIATLVEIDFDAIEPIFEKQGWELPFSLKYAIGARIYKGENLTAEWLLSWFICHPETYLRTPATRCRDEFIALFRIRFDQRFPDGLKVAKPRKTLKVSYRAASSEFEGSANPTVEGKPVPDISGLRKPVEIAQELADEAMNDLDKLSRFLGRNPDGRGSVEAHALLPSELWDAFPSEEMDRLKSWASTIVDRGGLVPLEEVIGRLEGETSEKIGKRQMTGAADALARLGFGLAPDPRFALRSPKAEEPVVLFSLGEPIERLEEVSDSYRSALIELALGSFVAHADGRIAEPERKALEDQVSAADLSDQEGRRLRANLEWFLAVPPDMTLLRRKLKEVGQDSQAAMRAALVGAAHADGIIHSDEVASIEKIYKALGLDPALAYSDLHAGEVADGPRTVRASKPGRPGEAIPDLVKASGPKLDASRIAAIRSDTERVSSVLGQIFDVEEEESGASTPDYECLVAGLDPKHGALVLEVLTREHWSETEFEKICASHGLMVSGALEVVNEWAFETYDEALLDEYDGYDVSPEIAEAVKEKMSAEGRDVEVETT</sequence>
<gene>
    <name evidence="6" type="ORF">QO033_13980</name>
</gene>
<proteinExistence type="predicted"/>
<evidence type="ECO:0000256" key="2">
    <source>
        <dbReference type="SAM" id="Phobius"/>
    </source>
</evidence>
<evidence type="ECO:0000259" key="4">
    <source>
        <dbReference type="Pfam" id="PF13208"/>
    </source>
</evidence>
<dbReference type="InterPro" id="IPR029024">
    <property type="entry name" value="TerB-like"/>
</dbReference>
<feature type="domain" description="Co-chaperone DjlA N-terminal" evidence="3">
    <location>
        <begin position="612"/>
        <end position="716"/>
    </location>
</feature>
<evidence type="ECO:0000313" key="6">
    <source>
        <dbReference type="EMBL" id="MDK3018789.1"/>
    </source>
</evidence>
<name>A0ABT7F2F2_9RHOB</name>
<dbReference type="InterPro" id="IPR028932">
    <property type="entry name" value="TerB-C"/>
</dbReference>
<evidence type="ECO:0000256" key="1">
    <source>
        <dbReference type="SAM" id="MobiDB-lite"/>
    </source>
</evidence>
<feature type="region of interest" description="Disordered" evidence="1">
    <location>
        <begin position="125"/>
        <end position="146"/>
    </location>
</feature>
<dbReference type="InterPro" id="IPR025266">
    <property type="entry name" value="TerB_N"/>
</dbReference>
<accession>A0ABT7F2F2</accession>
<evidence type="ECO:0000259" key="5">
    <source>
        <dbReference type="Pfam" id="PF15615"/>
    </source>
</evidence>
<protein>
    <submittedName>
        <fullName evidence="6">TerB N-terminal domain-containing protein</fullName>
    </submittedName>
</protein>
<keyword evidence="2" id="KW-0472">Membrane</keyword>
<dbReference type="InterPro" id="IPR007791">
    <property type="entry name" value="DjlA_N"/>
</dbReference>
<keyword evidence="2" id="KW-1133">Transmembrane helix</keyword>
<feature type="domain" description="TerB-C" evidence="5">
    <location>
        <begin position="753"/>
        <end position="870"/>
    </location>
</feature>
<feature type="domain" description="TerB N-terminal" evidence="4">
    <location>
        <begin position="201"/>
        <end position="400"/>
    </location>
</feature>
<dbReference type="EMBL" id="JASNJD010000010">
    <property type="protein sequence ID" value="MDK3018789.1"/>
    <property type="molecule type" value="Genomic_DNA"/>
</dbReference>
<dbReference type="Pfam" id="PF15615">
    <property type="entry name" value="TerB_C"/>
    <property type="match status" value="1"/>
</dbReference>
<feature type="transmembrane region" description="Helical" evidence="2">
    <location>
        <begin position="7"/>
        <end position="28"/>
    </location>
</feature>
<reference evidence="6 7" key="1">
    <citation type="submission" date="2023-05" db="EMBL/GenBank/DDBJ databases">
        <title>Pseudodonghicola sp. nov.</title>
        <authorList>
            <person name="Huang J."/>
        </authorList>
    </citation>
    <scope>NUCLEOTIDE SEQUENCE [LARGE SCALE GENOMIC DNA]</scope>
    <source>
        <strain evidence="6 7">IC7</strain>
    </source>
</reference>
<dbReference type="CDD" id="cd07176">
    <property type="entry name" value="terB"/>
    <property type="match status" value="1"/>
</dbReference>
<dbReference type="Proteomes" id="UP001243757">
    <property type="component" value="Unassembled WGS sequence"/>
</dbReference>
<organism evidence="6 7">
    <name type="scientific">Pseudodonghicola flavimaris</name>
    <dbReference type="NCBI Taxonomy" id="3050036"/>
    <lineage>
        <taxon>Bacteria</taxon>
        <taxon>Pseudomonadati</taxon>
        <taxon>Pseudomonadota</taxon>
        <taxon>Alphaproteobacteria</taxon>
        <taxon>Rhodobacterales</taxon>
        <taxon>Paracoccaceae</taxon>
        <taxon>Pseudodonghicola</taxon>
    </lineage>
</organism>
<dbReference type="Gene3D" id="1.10.3680.10">
    <property type="entry name" value="TerB-like"/>
    <property type="match status" value="1"/>
</dbReference>
<dbReference type="SUPFAM" id="SSF158682">
    <property type="entry name" value="TerB-like"/>
    <property type="match status" value="1"/>
</dbReference>
<dbReference type="Pfam" id="PF05099">
    <property type="entry name" value="TerB"/>
    <property type="match status" value="1"/>
</dbReference>